<dbReference type="OrthoDB" id="10550394at2759"/>
<organism evidence="1">
    <name type="scientific">Oikopleura dioica</name>
    <name type="common">Tunicate</name>
    <dbReference type="NCBI Taxonomy" id="34765"/>
    <lineage>
        <taxon>Eukaryota</taxon>
        <taxon>Metazoa</taxon>
        <taxon>Chordata</taxon>
        <taxon>Tunicata</taxon>
        <taxon>Appendicularia</taxon>
        <taxon>Copelata</taxon>
        <taxon>Oikopleuridae</taxon>
        <taxon>Oikopleura</taxon>
    </lineage>
</organism>
<dbReference type="InParanoid" id="E4X804"/>
<evidence type="ECO:0000313" key="1">
    <source>
        <dbReference type="EMBL" id="CBY18827.1"/>
    </source>
</evidence>
<gene>
    <name evidence="1" type="ORF">GSOID_T00003695001</name>
</gene>
<accession>E4X804</accession>
<evidence type="ECO:0000313" key="2">
    <source>
        <dbReference type="Proteomes" id="UP000001307"/>
    </source>
</evidence>
<dbReference type="Proteomes" id="UP000001307">
    <property type="component" value="Unassembled WGS sequence"/>
</dbReference>
<name>E4X804_OIKDI</name>
<dbReference type="EMBL" id="FN653028">
    <property type="protein sequence ID" value="CBY18827.1"/>
    <property type="molecule type" value="Genomic_DNA"/>
</dbReference>
<sequence>MFQKRPSPHLPICPKKNLQKEASTNFIVETDDVRIEKSKRMEIGDVEFFIDEDLRMKTEPVDDEYNSQTNVVKERSRQHVNKICAERDIKIIEIDNELKVDFVDPKKCRPIVCVKIDTKKIQGPSNLVNNASLLNRLAIYQKTLQSIHCAICKVRNTLTMHIISLQNGTFDICCSNCGLRIQNPQDS</sequence>
<protein>
    <submittedName>
        <fullName evidence="1">Uncharacterized protein</fullName>
    </submittedName>
</protein>
<proteinExistence type="predicted"/>
<keyword evidence="2" id="KW-1185">Reference proteome</keyword>
<dbReference type="AlphaFoldDB" id="E4X804"/>
<reference evidence="1" key="1">
    <citation type="journal article" date="2010" name="Science">
        <title>Plasticity of animal genome architecture unmasked by rapid evolution of a pelagic tunicate.</title>
        <authorList>
            <person name="Denoeud F."/>
            <person name="Henriet S."/>
            <person name="Mungpakdee S."/>
            <person name="Aury J.M."/>
            <person name="Da Silva C."/>
            <person name="Brinkmann H."/>
            <person name="Mikhaleva J."/>
            <person name="Olsen L.C."/>
            <person name="Jubin C."/>
            <person name="Canestro C."/>
            <person name="Bouquet J.M."/>
            <person name="Danks G."/>
            <person name="Poulain J."/>
            <person name="Campsteijn C."/>
            <person name="Adamski M."/>
            <person name="Cross I."/>
            <person name="Yadetie F."/>
            <person name="Muffato M."/>
            <person name="Louis A."/>
            <person name="Butcher S."/>
            <person name="Tsagkogeorga G."/>
            <person name="Konrad A."/>
            <person name="Singh S."/>
            <person name="Jensen M.F."/>
            <person name="Cong E.H."/>
            <person name="Eikeseth-Otteraa H."/>
            <person name="Noel B."/>
            <person name="Anthouard V."/>
            <person name="Porcel B.M."/>
            <person name="Kachouri-Lafond R."/>
            <person name="Nishino A."/>
            <person name="Ugolini M."/>
            <person name="Chourrout P."/>
            <person name="Nishida H."/>
            <person name="Aasland R."/>
            <person name="Huzurbazar S."/>
            <person name="Westhof E."/>
            <person name="Delsuc F."/>
            <person name="Lehrach H."/>
            <person name="Reinhardt R."/>
            <person name="Weissenbach J."/>
            <person name="Roy S.W."/>
            <person name="Artiguenave F."/>
            <person name="Postlethwait J.H."/>
            <person name="Manak J.R."/>
            <person name="Thompson E.M."/>
            <person name="Jaillon O."/>
            <person name="Du Pasquier L."/>
            <person name="Boudinot P."/>
            <person name="Liberles D.A."/>
            <person name="Volff J.N."/>
            <person name="Philippe H."/>
            <person name="Lenhard B."/>
            <person name="Roest Crollius H."/>
            <person name="Wincker P."/>
            <person name="Chourrout D."/>
        </authorList>
    </citation>
    <scope>NUCLEOTIDE SEQUENCE [LARGE SCALE GENOMIC DNA]</scope>
</reference>